<dbReference type="InterPro" id="IPR006603">
    <property type="entry name" value="PQ-loop_rpt"/>
</dbReference>
<feature type="transmembrane region" description="Helical" evidence="7">
    <location>
        <begin position="39"/>
        <end position="63"/>
    </location>
</feature>
<comment type="subcellular location">
    <subcellularLocation>
        <location evidence="1">Endomembrane system</location>
        <topology evidence="1">Multi-pass membrane protein</topology>
    </subcellularLocation>
</comment>
<evidence type="ECO:0000256" key="2">
    <source>
        <dbReference type="ARBA" id="ARBA00022448"/>
    </source>
</evidence>
<reference evidence="8" key="1">
    <citation type="submission" date="2020-11" db="EMBL/GenBank/DDBJ databases">
        <title>Kefir isolates.</title>
        <authorList>
            <person name="Marcisauskas S."/>
            <person name="Kim Y."/>
            <person name="Blasche S."/>
        </authorList>
    </citation>
    <scope>NUCLEOTIDE SEQUENCE</scope>
    <source>
        <strain evidence="8">Olga-1</strain>
    </source>
</reference>
<dbReference type="InterPro" id="IPR005282">
    <property type="entry name" value="LC_transporter"/>
</dbReference>
<keyword evidence="6 7" id="KW-0472">Membrane</keyword>
<dbReference type="GO" id="GO:0000324">
    <property type="term" value="C:fungal-type vacuole"/>
    <property type="evidence" value="ECO:0007669"/>
    <property type="project" value="TreeGrafter"/>
</dbReference>
<evidence type="ECO:0000256" key="7">
    <source>
        <dbReference type="SAM" id="Phobius"/>
    </source>
</evidence>
<dbReference type="PANTHER" id="PTHR13131:SF5">
    <property type="entry name" value="CYSTINOSIN"/>
    <property type="match status" value="1"/>
</dbReference>
<keyword evidence="4" id="KW-0677">Repeat</keyword>
<accession>A0A9P6WLM2</accession>
<comment type="caution">
    <text evidence="8">The sequence shown here is derived from an EMBL/GenBank/DDBJ whole genome shotgun (WGS) entry which is preliminary data.</text>
</comment>
<dbReference type="GO" id="GO:0012505">
    <property type="term" value="C:endomembrane system"/>
    <property type="evidence" value="ECO:0007669"/>
    <property type="project" value="UniProtKB-SubCell"/>
</dbReference>
<dbReference type="Proteomes" id="UP000697127">
    <property type="component" value="Unassembled WGS sequence"/>
</dbReference>
<feature type="transmembrane region" description="Helical" evidence="7">
    <location>
        <begin position="146"/>
        <end position="163"/>
    </location>
</feature>
<feature type="transmembrane region" description="Helical" evidence="7">
    <location>
        <begin position="83"/>
        <end position="102"/>
    </location>
</feature>
<keyword evidence="9" id="KW-1185">Reference proteome</keyword>
<dbReference type="OrthoDB" id="75720at2759"/>
<evidence type="ECO:0000256" key="6">
    <source>
        <dbReference type="ARBA" id="ARBA00023136"/>
    </source>
</evidence>
<sequence>MEFSNFCGWAYAVFWGISFYPTLYLNYTLRNADSISLDYITLNIIGYVCYSTSISLQIFNSTVREQYQQYFDGRLPLLSSADLFYSFHGLILLLVLSTQIFFGNKVWKFKNERKSYRLHQISRIVIICFAFFAICSWKLSDPVYSFLNFAMNLAYFKIVMSLIKYIPQVIHNYKRKSMYGISRLQIIFDLIGSSFCFTEFYLKNDLPLLEAIDSNRGKIGITLVTFFFGIVFLFQMYIYGTSRADRGEKAGELV</sequence>
<dbReference type="GO" id="GO:0015184">
    <property type="term" value="F:L-cystine transmembrane transporter activity"/>
    <property type="evidence" value="ECO:0007669"/>
    <property type="project" value="TreeGrafter"/>
</dbReference>
<dbReference type="PANTHER" id="PTHR13131">
    <property type="entry name" value="CYSTINOSIN"/>
    <property type="match status" value="1"/>
</dbReference>
<name>A0A9P6WLM2_9ASCO</name>
<evidence type="ECO:0008006" key="10">
    <source>
        <dbReference type="Google" id="ProtNLM"/>
    </source>
</evidence>
<evidence type="ECO:0000256" key="1">
    <source>
        <dbReference type="ARBA" id="ARBA00004127"/>
    </source>
</evidence>
<feature type="transmembrane region" description="Helical" evidence="7">
    <location>
        <begin position="123"/>
        <end position="140"/>
    </location>
</feature>
<dbReference type="Pfam" id="PF04193">
    <property type="entry name" value="PQ-loop"/>
    <property type="match status" value="2"/>
</dbReference>
<feature type="transmembrane region" description="Helical" evidence="7">
    <location>
        <begin position="6"/>
        <end position="27"/>
    </location>
</feature>
<protein>
    <recommendedName>
        <fullName evidence="10">Cystinosin</fullName>
    </recommendedName>
</protein>
<feature type="transmembrane region" description="Helical" evidence="7">
    <location>
        <begin position="184"/>
        <end position="201"/>
    </location>
</feature>
<evidence type="ECO:0000256" key="3">
    <source>
        <dbReference type="ARBA" id="ARBA00022692"/>
    </source>
</evidence>
<evidence type="ECO:0000256" key="4">
    <source>
        <dbReference type="ARBA" id="ARBA00022737"/>
    </source>
</evidence>
<organism evidence="8 9">
    <name type="scientific">Pichia californica</name>
    <dbReference type="NCBI Taxonomy" id="460514"/>
    <lineage>
        <taxon>Eukaryota</taxon>
        <taxon>Fungi</taxon>
        <taxon>Dikarya</taxon>
        <taxon>Ascomycota</taxon>
        <taxon>Saccharomycotina</taxon>
        <taxon>Pichiomycetes</taxon>
        <taxon>Pichiales</taxon>
        <taxon>Pichiaceae</taxon>
        <taxon>Pichia</taxon>
    </lineage>
</organism>
<dbReference type="GO" id="GO:0005774">
    <property type="term" value="C:vacuolar membrane"/>
    <property type="evidence" value="ECO:0007669"/>
    <property type="project" value="TreeGrafter"/>
</dbReference>
<keyword evidence="2" id="KW-0813">Transport</keyword>
<keyword evidence="5 7" id="KW-1133">Transmembrane helix</keyword>
<evidence type="ECO:0000313" key="9">
    <source>
        <dbReference type="Proteomes" id="UP000697127"/>
    </source>
</evidence>
<evidence type="ECO:0000313" key="8">
    <source>
        <dbReference type="EMBL" id="KAG0689424.1"/>
    </source>
</evidence>
<proteinExistence type="predicted"/>
<keyword evidence="3 7" id="KW-0812">Transmembrane</keyword>
<evidence type="ECO:0000256" key="5">
    <source>
        <dbReference type="ARBA" id="ARBA00022989"/>
    </source>
</evidence>
<gene>
    <name evidence="8" type="ORF">C6P40_005072</name>
</gene>
<dbReference type="Gene3D" id="1.20.1280.290">
    <property type="match status" value="1"/>
</dbReference>
<dbReference type="EMBL" id="PUHW01000081">
    <property type="protein sequence ID" value="KAG0689424.1"/>
    <property type="molecule type" value="Genomic_DNA"/>
</dbReference>
<dbReference type="AlphaFoldDB" id="A0A9P6WLM2"/>
<dbReference type="SMART" id="SM00679">
    <property type="entry name" value="CTNS"/>
    <property type="match status" value="2"/>
</dbReference>
<feature type="transmembrane region" description="Helical" evidence="7">
    <location>
        <begin position="221"/>
        <end position="239"/>
    </location>
</feature>